<dbReference type="Proteomes" id="UP000037510">
    <property type="component" value="Unassembled WGS sequence"/>
</dbReference>
<proteinExistence type="predicted"/>
<feature type="region of interest" description="Disordered" evidence="1">
    <location>
        <begin position="364"/>
        <end position="386"/>
    </location>
</feature>
<gene>
    <name evidence="2" type="ORF">OBRU01_17469</name>
</gene>
<feature type="compositionally biased region" description="Acidic residues" evidence="1">
    <location>
        <begin position="365"/>
        <end position="375"/>
    </location>
</feature>
<comment type="caution">
    <text evidence="2">The sequence shown here is derived from an EMBL/GenBank/DDBJ whole genome shotgun (WGS) entry which is preliminary data.</text>
</comment>
<evidence type="ECO:0000313" key="3">
    <source>
        <dbReference type="Proteomes" id="UP000037510"/>
    </source>
</evidence>
<dbReference type="AlphaFoldDB" id="A0A0L7L0H9"/>
<reference evidence="2 3" key="1">
    <citation type="journal article" date="2015" name="Genome Biol. Evol.">
        <title>The genome of winter moth (Operophtera brumata) provides a genomic perspective on sexual dimorphism and phenology.</title>
        <authorList>
            <person name="Derks M.F."/>
            <person name="Smit S."/>
            <person name="Salis L."/>
            <person name="Schijlen E."/>
            <person name="Bossers A."/>
            <person name="Mateman C."/>
            <person name="Pijl A.S."/>
            <person name="de Ridder D."/>
            <person name="Groenen M.A."/>
            <person name="Visser M.E."/>
            <person name="Megens H.J."/>
        </authorList>
    </citation>
    <scope>NUCLEOTIDE SEQUENCE [LARGE SCALE GENOMIC DNA]</scope>
    <source>
        <strain evidence="2">WM2013NL</strain>
        <tissue evidence="2">Head and thorax</tissue>
    </source>
</reference>
<sequence>MNTSDKKMCKKVEDMNSETVQELLKKWDMEEFVEFNVTEGIVKLWRPKINANKFILFIQNLRSDPEKYLQNFKRENKDNKNESDKIDLKIIAIEEDTVIDTVEKEIKTTVTIEQETKMSIECQYQTVKKIKDDNLNFSNVDEIIKRIVPAKSFLYRNLGKKAEVTSYLPMDACTPKKRKIFRLSGYDYPNFDLKRFSKPEGDRGYYPMKRNSRFFIQKTKAPESRPKYKSISTTEELKYPEDHFYEDLCYNDIENDRNSISSAQVKPYRVKIQELFQSFKMPFFRRSEEVFEEVKKEEVEERRIVVNDKEPMYENSDSMANMYDSVHVHIQDDHEKEVKKKEESLLGYIMSIFETRFGIRRETDDAQIEDSEPDSPGEAKWASEAAHHMADRPLPVPVKGALLTSLPCYVIIGRGDCYWWPTGQ</sequence>
<evidence type="ECO:0000256" key="1">
    <source>
        <dbReference type="SAM" id="MobiDB-lite"/>
    </source>
</evidence>
<name>A0A0L7L0H9_OPEBR</name>
<accession>A0A0L7L0H9</accession>
<protein>
    <submittedName>
        <fullName evidence="2">Putative sh2 domain containing protein</fullName>
    </submittedName>
</protein>
<dbReference type="EMBL" id="JTDY01003797">
    <property type="protein sequence ID" value="KOB68992.1"/>
    <property type="molecule type" value="Genomic_DNA"/>
</dbReference>
<evidence type="ECO:0000313" key="2">
    <source>
        <dbReference type="EMBL" id="KOB68992.1"/>
    </source>
</evidence>
<keyword evidence="3" id="KW-1185">Reference proteome</keyword>
<organism evidence="2 3">
    <name type="scientific">Operophtera brumata</name>
    <name type="common">Winter moth</name>
    <name type="synonym">Phalaena brumata</name>
    <dbReference type="NCBI Taxonomy" id="104452"/>
    <lineage>
        <taxon>Eukaryota</taxon>
        <taxon>Metazoa</taxon>
        <taxon>Ecdysozoa</taxon>
        <taxon>Arthropoda</taxon>
        <taxon>Hexapoda</taxon>
        <taxon>Insecta</taxon>
        <taxon>Pterygota</taxon>
        <taxon>Neoptera</taxon>
        <taxon>Endopterygota</taxon>
        <taxon>Lepidoptera</taxon>
        <taxon>Glossata</taxon>
        <taxon>Ditrysia</taxon>
        <taxon>Geometroidea</taxon>
        <taxon>Geometridae</taxon>
        <taxon>Larentiinae</taxon>
        <taxon>Operophtera</taxon>
    </lineage>
</organism>